<evidence type="ECO:0000256" key="8">
    <source>
        <dbReference type="ARBA" id="ARBA00031306"/>
    </source>
</evidence>
<dbReference type="InterPro" id="IPR024932">
    <property type="entry name" value="ApbE"/>
</dbReference>
<name>A0A3S9HKC7_9BURK</name>
<keyword evidence="7 10" id="KW-0460">Magnesium</keyword>
<dbReference type="InterPro" id="IPR003374">
    <property type="entry name" value="ApbE-like_sf"/>
</dbReference>
<evidence type="ECO:0000256" key="5">
    <source>
        <dbReference type="ARBA" id="ARBA00022723"/>
    </source>
</evidence>
<evidence type="ECO:0000256" key="9">
    <source>
        <dbReference type="ARBA" id="ARBA00048540"/>
    </source>
</evidence>
<organism evidence="12 13">
    <name type="scientific">Undibacterium parvum</name>
    <dbReference type="NCBI Taxonomy" id="401471"/>
    <lineage>
        <taxon>Bacteria</taxon>
        <taxon>Pseudomonadati</taxon>
        <taxon>Pseudomonadota</taxon>
        <taxon>Betaproteobacteria</taxon>
        <taxon>Burkholderiales</taxon>
        <taxon>Oxalobacteraceae</taxon>
        <taxon>Undibacterium</taxon>
    </lineage>
</organism>
<keyword evidence="5 10" id="KW-0479">Metal-binding</keyword>
<dbReference type="GO" id="GO:0016740">
    <property type="term" value="F:transferase activity"/>
    <property type="evidence" value="ECO:0007669"/>
    <property type="project" value="UniProtKB-UniRule"/>
</dbReference>
<evidence type="ECO:0000256" key="10">
    <source>
        <dbReference type="PIRNR" id="PIRNR006268"/>
    </source>
</evidence>
<keyword evidence="3 10" id="KW-0285">Flavoprotein</keyword>
<dbReference type="PANTHER" id="PTHR30040:SF2">
    <property type="entry name" value="FAD:PROTEIN FMN TRANSFERASE"/>
    <property type="match status" value="1"/>
</dbReference>
<accession>A0A3S9HKC7</accession>
<dbReference type="KEGG" id="upv:EJN92_11335"/>
<comment type="similarity">
    <text evidence="10">Belongs to the ApbE family.</text>
</comment>
<dbReference type="GO" id="GO:0046872">
    <property type="term" value="F:metal ion binding"/>
    <property type="evidence" value="ECO:0007669"/>
    <property type="project" value="UniProtKB-UniRule"/>
</dbReference>
<dbReference type="PIRSF" id="PIRSF006268">
    <property type="entry name" value="ApbE"/>
    <property type="match status" value="1"/>
</dbReference>
<protein>
    <recommendedName>
        <fullName evidence="2 10">FAD:protein FMN transferase</fullName>
        <ecNumber evidence="1 10">2.7.1.180</ecNumber>
    </recommendedName>
    <alternativeName>
        <fullName evidence="8 10">Flavin transferase</fullName>
    </alternativeName>
</protein>
<comment type="catalytic activity">
    <reaction evidence="9 10">
        <text>L-threonyl-[protein] + FAD = FMN-L-threonyl-[protein] + AMP + H(+)</text>
        <dbReference type="Rhea" id="RHEA:36847"/>
        <dbReference type="Rhea" id="RHEA-COMP:11060"/>
        <dbReference type="Rhea" id="RHEA-COMP:11061"/>
        <dbReference type="ChEBI" id="CHEBI:15378"/>
        <dbReference type="ChEBI" id="CHEBI:30013"/>
        <dbReference type="ChEBI" id="CHEBI:57692"/>
        <dbReference type="ChEBI" id="CHEBI:74257"/>
        <dbReference type="ChEBI" id="CHEBI:456215"/>
        <dbReference type="EC" id="2.7.1.180"/>
    </reaction>
</comment>
<dbReference type="Pfam" id="PF02424">
    <property type="entry name" value="ApbE"/>
    <property type="match status" value="1"/>
</dbReference>
<sequence length="346" mass="36758">MSVVLSDAQFEKQFQARRRRLLMALPVLACGLVVPTVQAKSDIHQASQVLMGTRLDLTLQGSGNLDLAAAAAFSEMARLADMMSRYRSTSVLNAINLAAGLQAVQVPPEMMRVLQMAQQAARSSGGAFDASVGAFKDWSFDAAHPALASAAQIAAQLPLVDSQGLILNHKAGTAYLSRRGMRLDLGGIAKLPILQAGLQTLQAHGVHNAMLNGGGDVLVNGNLNGRPWRVGLRDPRQPEQILGVVALNQGFVAASGDYERYFMHQGKRLHHILDPKTGYPTQGPHGLALVSHDIAAINGLGAAIMVAGVDAGRQRLSHLHQVDAMIVGADQQLWLSSGMQARLGQA</sequence>
<dbReference type="EMBL" id="CP034464">
    <property type="protein sequence ID" value="AZP12545.1"/>
    <property type="molecule type" value="Genomic_DNA"/>
</dbReference>
<dbReference type="OrthoDB" id="9778595at2"/>
<evidence type="ECO:0000256" key="3">
    <source>
        <dbReference type="ARBA" id="ARBA00022630"/>
    </source>
</evidence>
<reference evidence="12 13" key="1">
    <citation type="journal article" date="2011" name="Int. J. Syst. Evol. Microbiol.">
        <title>Description of Undibacterium oligocarboniphilum sp. nov., isolated from purified water, and Undibacterium pigrum strain CCUG 49012 as the type strain of Undibacterium parvum sp. nov., and emended descriptions of the genus Undibacterium and the species Undibacterium pigrum.</title>
        <authorList>
            <person name="Eder W."/>
            <person name="Wanner G."/>
            <person name="Ludwig W."/>
            <person name="Busse H.J."/>
            <person name="Ziemke-Kageler F."/>
            <person name="Lang E."/>
        </authorList>
    </citation>
    <scope>NUCLEOTIDE SEQUENCE [LARGE SCALE GENOMIC DNA]</scope>
    <source>
        <strain evidence="12 13">DSM 23061</strain>
    </source>
</reference>
<keyword evidence="4 10" id="KW-0808">Transferase</keyword>
<dbReference type="EC" id="2.7.1.180" evidence="1 10"/>
<keyword evidence="13" id="KW-1185">Reference proteome</keyword>
<dbReference type="Gene3D" id="3.10.520.10">
    <property type="entry name" value="ApbE-like domains"/>
    <property type="match status" value="1"/>
</dbReference>
<keyword evidence="6 10" id="KW-0274">FAD</keyword>
<dbReference type="PANTHER" id="PTHR30040">
    <property type="entry name" value="THIAMINE BIOSYNTHESIS LIPOPROTEIN APBE"/>
    <property type="match status" value="1"/>
</dbReference>
<dbReference type="Proteomes" id="UP000275663">
    <property type="component" value="Chromosome"/>
</dbReference>
<evidence type="ECO:0000256" key="7">
    <source>
        <dbReference type="ARBA" id="ARBA00022842"/>
    </source>
</evidence>
<gene>
    <name evidence="12" type="ORF">EJN92_11335</name>
</gene>
<dbReference type="RefSeq" id="WP_126127925.1">
    <property type="nucleotide sequence ID" value="NZ_CP034464.1"/>
</dbReference>
<dbReference type="AlphaFoldDB" id="A0A3S9HKC7"/>
<feature type="binding site" evidence="11">
    <location>
        <position position="187"/>
    </location>
    <ligand>
        <name>Mg(2+)</name>
        <dbReference type="ChEBI" id="CHEBI:18420"/>
    </ligand>
</feature>
<evidence type="ECO:0000256" key="4">
    <source>
        <dbReference type="ARBA" id="ARBA00022679"/>
    </source>
</evidence>
<evidence type="ECO:0000313" key="12">
    <source>
        <dbReference type="EMBL" id="AZP12545.1"/>
    </source>
</evidence>
<evidence type="ECO:0000256" key="1">
    <source>
        <dbReference type="ARBA" id="ARBA00011955"/>
    </source>
</evidence>
<proteinExistence type="inferred from homology"/>
<evidence type="ECO:0000256" key="11">
    <source>
        <dbReference type="PIRSR" id="PIRSR006268-2"/>
    </source>
</evidence>
<evidence type="ECO:0000313" key="13">
    <source>
        <dbReference type="Proteomes" id="UP000275663"/>
    </source>
</evidence>
<evidence type="ECO:0000256" key="2">
    <source>
        <dbReference type="ARBA" id="ARBA00016337"/>
    </source>
</evidence>
<dbReference type="SUPFAM" id="SSF143631">
    <property type="entry name" value="ApbE-like"/>
    <property type="match status" value="1"/>
</dbReference>
<evidence type="ECO:0000256" key="6">
    <source>
        <dbReference type="ARBA" id="ARBA00022827"/>
    </source>
</evidence>
<comment type="cofactor">
    <cofactor evidence="11">
        <name>Mg(2+)</name>
        <dbReference type="ChEBI" id="CHEBI:18420"/>
    </cofactor>
    <cofactor evidence="11">
        <name>Mn(2+)</name>
        <dbReference type="ChEBI" id="CHEBI:29035"/>
    </cofactor>
    <text evidence="11">Magnesium. Can also use manganese.</text>
</comment>